<gene>
    <name evidence="2" type="ORF">TAV2_LOCUS13473</name>
</gene>
<accession>A0AAU9S908</accession>
<dbReference type="EMBL" id="OU466860">
    <property type="protein sequence ID" value="CAH2060462.1"/>
    <property type="molecule type" value="Genomic_DNA"/>
</dbReference>
<dbReference type="Pfam" id="PF13966">
    <property type="entry name" value="zf-RVT"/>
    <property type="match status" value="1"/>
</dbReference>
<organism evidence="2 3">
    <name type="scientific">Thlaspi arvense</name>
    <name type="common">Field penny-cress</name>
    <dbReference type="NCBI Taxonomy" id="13288"/>
    <lineage>
        <taxon>Eukaryota</taxon>
        <taxon>Viridiplantae</taxon>
        <taxon>Streptophyta</taxon>
        <taxon>Embryophyta</taxon>
        <taxon>Tracheophyta</taxon>
        <taxon>Spermatophyta</taxon>
        <taxon>Magnoliopsida</taxon>
        <taxon>eudicotyledons</taxon>
        <taxon>Gunneridae</taxon>
        <taxon>Pentapetalae</taxon>
        <taxon>rosids</taxon>
        <taxon>malvids</taxon>
        <taxon>Brassicales</taxon>
        <taxon>Brassicaceae</taxon>
        <taxon>Thlaspideae</taxon>
        <taxon>Thlaspi</taxon>
    </lineage>
</organism>
<sequence length="196" mass="22496">MGYYAALEGRSSENLDKTVDIAKEIKWIPDIWKVKTEPKIQMFLWKAARGALPVGERLEYRKILLDPTCIRCGELEYIAHVFLHYLFAKIVWEIAPFNGSIVPAHDWNFVSGWTQLRQLISYSEVEVLNKAIIDVVEWSAAQPSLIKDPIHKTSQPIGRQSDDTCVFCKTDVAWRIECRTAGLAWIFDGEQISKQI</sequence>
<dbReference type="AlphaFoldDB" id="A0AAU9S908"/>
<protein>
    <recommendedName>
        <fullName evidence="1">Reverse transcriptase zinc-binding domain-containing protein</fullName>
    </recommendedName>
</protein>
<proteinExistence type="predicted"/>
<evidence type="ECO:0000313" key="2">
    <source>
        <dbReference type="EMBL" id="CAH2060462.1"/>
    </source>
</evidence>
<evidence type="ECO:0000259" key="1">
    <source>
        <dbReference type="Pfam" id="PF13966"/>
    </source>
</evidence>
<reference evidence="2 3" key="1">
    <citation type="submission" date="2022-03" db="EMBL/GenBank/DDBJ databases">
        <authorList>
            <person name="Nunn A."/>
            <person name="Chopra R."/>
            <person name="Nunn A."/>
            <person name="Contreras Garrido A."/>
        </authorList>
    </citation>
    <scope>NUCLEOTIDE SEQUENCE [LARGE SCALE GENOMIC DNA]</scope>
</reference>
<name>A0AAU9S908_THLAR</name>
<feature type="domain" description="Reverse transcriptase zinc-binding" evidence="1">
    <location>
        <begin position="23"/>
        <end position="92"/>
    </location>
</feature>
<evidence type="ECO:0000313" key="3">
    <source>
        <dbReference type="Proteomes" id="UP000836841"/>
    </source>
</evidence>
<dbReference type="InterPro" id="IPR026960">
    <property type="entry name" value="RVT-Znf"/>
</dbReference>
<keyword evidence="3" id="KW-1185">Reference proteome</keyword>
<dbReference type="Proteomes" id="UP000836841">
    <property type="component" value="Chromosome 4"/>
</dbReference>